<protein>
    <recommendedName>
        <fullName evidence="3">LysM domain-containing protein</fullName>
    </recommendedName>
</protein>
<dbReference type="EMBL" id="MPOG01000007">
    <property type="protein sequence ID" value="OOH96827.1"/>
    <property type="molecule type" value="Genomic_DNA"/>
</dbReference>
<dbReference type="RefSeq" id="WP_069214578.1">
    <property type="nucleotide sequence ID" value="NZ_CP016378.1"/>
</dbReference>
<dbReference type="AlphaFoldDB" id="A0A1V3U2E7"/>
<evidence type="ECO:0008006" key="3">
    <source>
        <dbReference type="Google" id="ProtNLM"/>
    </source>
</evidence>
<accession>A0A1V3U2E7</accession>
<name>A0A1V3U2E7_ELIME</name>
<comment type="caution">
    <text evidence="1">The sequence shown here is derived from an EMBL/GenBank/DDBJ whole genome shotgun (WGS) entry which is preliminary data.</text>
</comment>
<evidence type="ECO:0000313" key="2">
    <source>
        <dbReference type="Proteomes" id="UP000188947"/>
    </source>
</evidence>
<dbReference type="eggNOG" id="COG1388">
    <property type="taxonomic scope" value="Bacteria"/>
</dbReference>
<reference evidence="1 2" key="1">
    <citation type="submission" date="2016-11" db="EMBL/GenBank/DDBJ databases">
        <title>Genome sequence and comparative genomic analysis of clinical strain Elizabethkingia meningoseptica 61421 PRCM.</title>
        <authorList>
            <person name="Wang M."/>
            <person name="Hu S."/>
            <person name="Cao L."/>
            <person name="Jiang T."/>
            <person name="Zhou Y."/>
            <person name="Ming D."/>
        </authorList>
    </citation>
    <scope>NUCLEOTIDE SEQUENCE [LARGE SCALE GENOMIC DNA]</scope>
    <source>
        <strain evidence="1 2">61421 PRCM</strain>
    </source>
</reference>
<dbReference type="STRING" id="238.BBD35_16045"/>
<keyword evidence="2" id="KW-1185">Reference proteome</keyword>
<proteinExistence type="predicted"/>
<evidence type="ECO:0000313" key="1">
    <source>
        <dbReference type="EMBL" id="OOH96827.1"/>
    </source>
</evidence>
<sequence length="326" mass="38622">MIKTENKYEKIKVEDTLDLEKIAQRYGMATDELLRFHNQHCKLHELLTLTLPKYTEFLYIPHEVFEKYESKLLKNSTLTLPDTESSKVYGVVIKFLPKDIEIHYKIRIKRTQNSVEITKEKTYVNNQEVDKIVEQIFEKAEQVLYPLHIITGSGGDIIKISNAAEIAKRWTSDQRPKMKEYYVSDVADALLKQLDHVFKDINAKNELLSRNIFYKLFFLPVYKSYPHFSKRDLLQFYFPGIPREASYEVQYTLEQYYTRGNKIILRIEGEEEGNLMNENLEKGKVDLHYKLHKDTREIFSIEGTISVIEKGKEYKTELRLYEQHNS</sequence>
<dbReference type="OrthoDB" id="1231534at2"/>
<dbReference type="Proteomes" id="UP000188947">
    <property type="component" value="Unassembled WGS sequence"/>
</dbReference>
<gene>
    <name evidence="1" type="ORF">BMF97_06065</name>
</gene>
<organism evidence="1 2">
    <name type="scientific">Elizabethkingia meningoseptica</name>
    <name type="common">Chryseobacterium meningosepticum</name>
    <dbReference type="NCBI Taxonomy" id="238"/>
    <lineage>
        <taxon>Bacteria</taxon>
        <taxon>Pseudomonadati</taxon>
        <taxon>Bacteroidota</taxon>
        <taxon>Flavobacteriia</taxon>
        <taxon>Flavobacteriales</taxon>
        <taxon>Weeksellaceae</taxon>
        <taxon>Elizabethkingia</taxon>
    </lineage>
</organism>